<dbReference type="GO" id="GO:0007265">
    <property type="term" value="P:Ras protein signal transduction"/>
    <property type="evidence" value="ECO:0007669"/>
    <property type="project" value="TreeGrafter"/>
</dbReference>
<dbReference type="PROSITE" id="PS50009">
    <property type="entry name" value="RASGEF_CAT"/>
    <property type="match status" value="1"/>
</dbReference>
<dbReference type="SMART" id="SM00147">
    <property type="entry name" value="RasGEF"/>
    <property type="match status" value="1"/>
</dbReference>
<dbReference type="PROSITE" id="PS50212">
    <property type="entry name" value="RASGEF_NTER"/>
    <property type="match status" value="1"/>
</dbReference>
<dbReference type="CDD" id="cd06224">
    <property type="entry name" value="REM"/>
    <property type="match status" value="1"/>
</dbReference>
<dbReference type="Gene3D" id="2.30.29.30">
    <property type="entry name" value="Pleckstrin-homology domain (PH domain)/Phosphotyrosine-binding domain (PTB)"/>
    <property type="match status" value="1"/>
</dbReference>
<dbReference type="InterPro" id="IPR009072">
    <property type="entry name" value="Histone-fold"/>
</dbReference>
<dbReference type="PROSITE" id="PS50003">
    <property type="entry name" value="PH_DOMAIN"/>
    <property type="match status" value="1"/>
</dbReference>
<dbReference type="GO" id="GO:0005886">
    <property type="term" value="C:plasma membrane"/>
    <property type="evidence" value="ECO:0007669"/>
    <property type="project" value="TreeGrafter"/>
</dbReference>
<feature type="domain" description="Ras-GEF" evidence="5">
    <location>
        <begin position="832"/>
        <end position="1088"/>
    </location>
</feature>
<name>A0A914C1M6_9BILA</name>
<feature type="region of interest" description="Disordered" evidence="3">
    <location>
        <begin position="770"/>
        <end position="795"/>
    </location>
</feature>
<protein>
    <submittedName>
        <fullName evidence="9">Son of sevenless</fullName>
    </submittedName>
</protein>
<dbReference type="InterPro" id="IPR011993">
    <property type="entry name" value="PH-like_dom_sf"/>
</dbReference>
<dbReference type="Pfam" id="PF00617">
    <property type="entry name" value="RasGEF"/>
    <property type="match status" value="1"/>
</dbReference>
<evidence type="ECO:0000256" key="3">
    <source>
        <dbReference type="SAM" id="MobiDB-lite"/>
    </source>
</evidence>
<dbReference type="AlphaFoldDB" id="A0A914C1M6"/>
<dbReference type="InterPro" id="IPR001849">
    <property type="entry name" value="PH_domain"/>
</dbReference>
<keyword evidence="8" id="KW-1185">Reference proteome</keyword>
<dbReference type="SMART" id="SM00229">
    <property type="entry name" value="RasGEFN"/>
    <property type="match status" value="1"/>
</dbReference>
<dbReference type="SMART" id="SM00233">
    <property type="entry name" value="PH"/>
    <property type="match status" value="1"/>
</dbReference>
<dbReference type="GO" id="GO:0005085">
    <property type="term" value="F:guanyl-nucleotide exchange factor activity"/>
    <property type="evidence" value="ECO:0007669"/>
    <property type="project" value="UniProtKB-KW"/>
</dbReference>
<dbReference type="InterPro" id="IPR000651">
    <property type="entry name" value="Ras-like_Gua-exchang_fac_N"/>
</dbReference>
<evidence type="ECO:0000259" key="6">
    <source>
        <dbReference type="PROSITE" id="PS50010"/>
    </source>
</evidence>
<evidence type="ECO:0000256" key="2">
    <source>
        <dbReference type="PROSITE-ProRule" id="PRU00168"/>
    </source>
</evidence>
<dbReference type="Gene3D" id="1.20.870.10">
    <property type="entry name" value="Son of sevenless (SoS) protein Chain: S domain 1"/>
    <property type="match status" value="1"/>
</dbReference>
<feature type="domain" description="DH" evidence="6">
    <location>
        <begin position="184"/>
        <end position="380"/>
    </location>
</feature>
<feature type="domain" description="N-terminal Ras-GEF" evidence="7">
    <location>
        <begin position="595"/>
        <end position="771"/>
    </location>
</feature>
<evidence type="ECO:0000259" key="5">
    <source>
        <dbReference type="PROSITE" id="PS50009"/>
    </source>
</evidence>
<dbReference type="Proteomes" id="UP000887540">
    <property type="component" value="Unplaced"/>
</dbReference>
<evidence type="ECO:0000259" key="7">
    <source>
        <dbReference type="PROSITE" id="PS50212"/>
    </source>
</evidence>
<proteinExistence type="predicted"/>
<dbReference type="InterPro" id="IPR000219">
    <property type="entry name" value="DH_dom"/>
</dbReference>
<accession>A0A914C1M6</accession>
<dbReference type="PANTHER" id="PTHR23113:SF363">
    <property type="entry name" value="PROTEIN SON OF SEVENLESS"/>
    <property type="match status" value="1"/>
</dbReference>
<sequence>MGLDQDAMTHISEILMRFLYEVLEKKPINLTELQNHVKKILPSALTTFVVKQDAPDKVVSKKENGKSKEAKSSSEFFKKLNHIVKDQVRSENIDDRLVPVLHSIIEDILYDILKWAGIFVSKLPDVKNVITLPILKAAINADRMLSDLMEVIFSEEEPSTHMSIYQHQISDSSNKSISNKVTLNYEKIARNFRDAEDQYMRDLSINVNVFKRRLEIGIATDPAGKRILNGIFGNVHEIYELTIKIHRMIEDAIEMSDSPGMGMSFSELTEGCEFDSYITFMEIFREPLNKKVEQMLKEPRYTQFFDTEDRTYSAEQDGHAFRMAVKYVLPLLLHSVAAHFQCYVQFIKLLKAASDSKEDRSELNNSEQYFNLVQTKIHALGLPSNTQIEKYSRLQQEKQEPQFSIISRIAQSIEGYPSDQKAIGAVCNEFIREGDLYKFNHSSTTIKDNLRRSRKAERHAFLFDPLLILCKAHKAYKGVSYKYKNHFNIRKSDVFDLDDEEEIKNAFKIRQRVAGKDPVVFILFCNTPEEKLDWMTSIVEMQTSSILHRMLEAYNKEEENRIPSPDQYLSPEQYRFAEANTDENIVFEDYTHNSGIPVVRSATLIKLIERLTYHSYTDTDYVKTFMTTYRSFCPPSDLLSLLIERFNIPIPAPFAPFAHFEQLQSPPFHTRSGGPLAGRFDTVQSHGLHTYNLNQEQGYYLFRTKYQRPVQLKVLGILNQWVTHHFYDFTTDPELLRKLTNFLNGNHGAIRFTNNQKKWCNKILETIKRKQRSTDPTEPEPSIPEPNPSNFDSSTLRRNEKGKLIEVQAFPEIVWHFAKPSEIEDYDLLTLHPLEIGRQVTLLHFCLYRAIKPTELVGAVFNKSDKHVRSPQLIKFIEHINHLTFWVARSIVETESLDERIEMLSRVLEIMTVFEELNNFSGLMAFCSALGLQPVYRLNESKSRLDKEKHSWLERFEQVLKDSHHQGIIEKLHSVNPPCVPFFGIYLSKITFMEDGHTTFVKSARQQMNEEDSDSPMSNNRKLISFMKCRKIANVIREIQMYQNQPYLLRVEPSMRKFFETLDPMNGFKDRDDFETYLYNQSYKIEPKAPNRLEIVPHLPWLFFALGVFLS</sequence>
<dbReference type="InterPro" id="IPR035899">
    <property type="entry name" value="DBL_dom_sf"/>
</dbReference>
<dbReference type="Gene3D" id="1.10.840.10">
    <property type="entry name" value="Ras guanine-nucleotide exchange factors catalytic domain"/>
    <property type="match status" value="1"/>
</dbReference>
<dbReference type="InterPro" id="IPR001895">
    <property type="entry name" value="RASGEF_cat_dom"/>
</dbReference>
<evidence type="ECO:0000259" key="4">
    <source>
        <dbReference type="PROSITE" id="PS50003"/>
    </source>
</evidence>
<evidence type="ECO:0000313" key="9">
    <source>
        <dbReference type="WBParaSite" id="ACRNAN_Path_1524.g5944.t1"/>
    </source>
</evidence>
<dbReference type="GO" id="GO:0046982">
    <property type="term" value="F:protein heterodimerization activity"/>
    <property type="evidence" value="ECO:0007669"/>
    <property type="project" value="InterPro"/>
</dbReference>
<dbReference type="PANTHER" id="PTHR23113">
    <property type="entry name" value="GUANINE NUCLEOTIDE EXCHANGE FACTOR"/>
    <property type="match status" value="1"/>
</dbReference>
<dbReference type="SUPFAM" id="SSF48366">
    <property type="entry name" value="Ras GEF"/>
    <property type="match status" value="1"/>
</dbReference>
<dbReference type="SMART" id="SM00325">
    <property type="entry name" value="RhoGEF"/>
    <property type="match status" value="1"/>
</dbReference>
<evidence type="ECO:0000256" key="1">
    <source>
        <dbReference type="ARBA" id="ARBA00022658"/>
    </source>
</evidence>
<dbReference type="WBParaSite" id="ACRNAN_Path_1524.g5944.t1">
    <property type="protein sequence ID" value="ACRNAN_Path_1524.g5944.t1"/>
    <property type="gene ID" value="ACRNAN_Path_1524.g5944"/>
</dbReference>
<dbReference type="Gene3D" id="1.20.900.10">
    <property type="entry name" value="Dbl homology (DH) domain"/>
    <property type="match status" value="1"/>
</dbReference>
<dbReference type="SUPFAM" id="SSF48065">
    <property type="entry name" value="DBL homology domain (DH-domain)"/>
    <property type="match status" value="1"/>
</dbReference>
<dbReference type="Pfam" id="PF00618">
    <property type="entry name" value="RasGEF_N"/>
    <property type="match status" value="1"/>
</dbReference>
<keyword evidence="1 2" id="KW-0344">Guanine-nucleotide releasing factor</keyword>
<dbReference type="InterPro" id="IPR008937">
    <property type="entry name" value="Ras-like_GEF"/>
</dbReference>
<dbReference type="InterPro" id="IPR036964">
    <property type="entry name" value="RASGEF_cat_dom_sf"/>
</dbReference>
<dbReference type="Gene3D" id="1.10.20.10">
    <property type="entry name" value="Histone, subunit A"/>
    <property type="match status" value="1"/>
</dbReference>
<dbReference type="PROSITE" id="PS50010">
    <property type="entry name" value="DH_2"/>
    <property type="match status" value="1"/>
</dbReference>
<reference evidence="9" key="1">
    <citation type="submission" date="2022-11" db="UniProtKB">
        <authorList>
            <consortium name="WormBaseParasite"/>
        </authorList>
    </citation>
    <scope>IDENTIFICATION</scope>
</reference>
<dbReference type="CDD" id="cd00155">
    <property type="entry name" value="RasGEF"/>
    <property type="match status" value="1"/>
</dbReference>
<dbReference type="Gene3D" id="6.10.250.3060">
    <property type="match status" value="1"/>
</dbReference>
<evidence type="ECO:0000313" key="8">
    <source>
        <dbReference type="Proteomes" id="UP000887540"/>
    </source>
</evidence>
<dbReference type="Pfam" id="PF22697">
    <property type="entry name" value="SOS1_NGEF_PH"/>
    <property type="match status" value="1"/>
</dbReference>
<dbReference type="SUPFAM" id="SSF50729">
    <property type="entry name" value="PH domain-like"/>
    <property type="match status" value="1"/>
</dbReference>
<dbReference type="InterPro" id="IPR055251">
    <property type="entry name" value="SOS1_NGEF_PH"/>
</dbReference>
<dbReference type="InterPro" id="IPR023578">
    <property type="entry name" value="Ras_GEF_dom_sf"/>
</dbReference>
<feature type="domain" description="PH" evidence="4">
    <location>
        <begin position="429"/>
        <end position="543"/>
    </location>
</feature>
<organism evidence="8 9">
    <name type="scientific">Acrobeloides nanus</name>
    <dbReference type="NCBI Taxonomy" id="290746"/>
    <lineage>
        <taxon>Eukaryota</taxon>
        <taxon>Metazoa</taxon>
        <taxon>Ecdysozoa</taxon>
        <taxon>Nematoda</taxon>
        <taxon>Chromadorea</taxon>
        <taxon>Rhabditida</taxon>
        <taxon>Tylenchina</taxon>
        <taxon>Cephalobomorpha</taxon>
        <taxon>Cephaloboidea</taxon>
        <taxon>Cephalobidae</taxon>
        <taxon>Acrobeloides</taxon>
    </lineage>
</organism>